<dbReference type="Proteomes" id="UP000031512">
    <property type="component" value="Chromosome 1"/>
</dbReference>
<dbReference type="VEuPathDB" id="PiroplasmaDB:BEWA_022960"/>
<dbReference type="RefSeq" id="XP_004829114.1">
    <property type="nucleotide sequence ID" value="XM_004829057.1"/>
</dbReference>
<organism evidence="2 3">
    <name type="scientific">Theileria equi strain WA</name>
    <dbReference type="NCBI Taxonomy" id="1537102"/>
    <lineage>
        <taxon>Eukaryota</taxon>
        <taxon>Sar</taxon>
        <taxon>Alveolata</taxon>
        <taxon>Apicomplexa</taxon>
        <taxon>Aconoidasida</taxon>
        <taxon>Piroplasmida</taxon>
        <taxon>Theileriidae</taxon>
        <taxon>Theileria</taxon>
    </lineage>
</organism>
<evidence type="ECO:0000256" key="1">
    <source>
        <dbReference type="SAM" id="MobiDB-lite"/>
    </source>
</evidence>
<accession>L0AW46</accession>
<dbReference type="eggNOG" id="ENOG502T1SB">
    <property type="taxonomic scope" value="Eukaryota"/>
</dbReference>
<evidence type="ECO:0000313" key="2">
    <source>
        <dbReference type="EMBL" id="AFZ79448.1"/>
    </source>
</evidence>
<keyword evidence="3" id="KW-1185">Reference proteome</keyword>
<name>L0AW46_THEEQ</name>
<dbReference type="KEGG" id="beq:BEWA_022960"/>
<sequence>MEDCKILSEDEPIPPAEPYTDVPIEPVPAEPTYLVNPKNLHTEEVLRKLQTLTSGDSVFFKKSALGDQMSSFETPTYTDFVHGTVVCWTFDELKQYIVINVRPHGNLQFLYSDLFDMTLARDVFLHKLDIKVDIVKASAEKSIDTPYNVDSAVSCDVRVRPVPPGVETFCKCRFINKLEFVRKLRGIIRSNKHMFMEKTMYMKELRLIMSQNVRAYELEMVAYVLNANPWQYSSNPSEEPSQERVKEILELYKNAVRNPIYIALYNKWKEYIKSIAE</sequence>
<proteinExistence type="predicted"/>
<dbReference type="GeneID" id="15807274"/>
<dbReference type="EMBL" id="CP001669">
    <property type="protein sequence ID" value="AFZ79448.1"/>
    <property type="molecule type" value="Genomic_DNA"/>
</dbReference>
<dbReference type="AlphaFoldDB" id="L0AW46"/>
<gene>
    <name evidence="2" type="ORF">BEWA_022960</name>
</gene>
<dbReference type="OrthoDB" id="348318at2759"/>
<reference evidence="2 3" key="1">
    <citation type="journal article" date="2012" name="BMC Genomics">
        <title>Comparative genomic analysis and phylogenetic position of Theileria equi.</title>
        <authorList>
            <person name="Kappmeyer L.S."/>
            <person name="Thiagarajan M."/>
            <person name="Herndon D.R."/>
            <person name="Ramsay J.D."/>
            <person name="Caler E."/>
            <person name="Djikeng A."/>
            <person name="Gillespie J.J."/>
            <person name="Lau A.O."/>
            <person name="Roalson E.H."/>
            <person name="Silva J.C."/>
            <person name="Silva M.G."/>
            <person name="Suarez C.E."/>
            <person name="Ueti M.W."/>
            <person name="Nene V.M."/>
            <person name="Mealey R.H."/>
            <person name="Knowles D.P."/>
            <person name="Brayton K.A."/>
        </authorList>
    </citation>
    <scope>NUCLEOTIDE SEQUENCE [LARGE SCALE GENOMIC DNA]</scope>
    <source>
        <strain evidence="2 3">WA</strain>
    </source>
</reference>
<dbReference type="STRING" id="1537102.L0AW46"/>
<feature type="region of interest" description="Disordered" evidence="1">
    <location>
        <begin position="1"/>
        <end position="22"/>
    </location>
</feature>
<protein>
    <submittedName>
        <fullName evidence="2">Uncharacterized protein</fullName>
    </submittedName>
</protein>
<evidence type="ECO:0000313" key="3">
    <source>
        <dbReference type="Proteomes" id="UP000031512"/>
    </source>
</evidence>